<keyword evidence="7 8" id="KW-0238">DNA-binding</keyword>
<keyword evidence="12" id="KW-1185">Reference proteome</keyword>
<sequence>MNKEFKIVQVIVNNNSYQTDKLFDYEIPTHLYNKITRGMRVMVPFGRGNQRLEAYVFNVTTSSAKDMKLKKVLAVIDEQPILSEHQLRLAFWMKNQYLCKYIEAIHCLIPKGMINKERKLIILVNNQWDTLISPSQRKLKNILTTINDLGGKVYLDLLMQHVDYKEINDAIKTLLEKNIIDIKYEFNSKINIKTERYVYINVKDNRWNEVLASLKNAKKQKVSLEILKQQGECSVKELLYMANTGMTTLNSLKDKGYIGFMDVEVKRDPFANKSFSAFPKPVPNKEQQMAIDRIGNSIKNNINDRYLIHGITGSGKTEIYLQLIEKVLEKGKQGIVLVPEISLTPQTVSRFMGRFGDRIAVLHSSLSDGERYDEWRRIAMNEVDIVIGARSAIFAPLKNLGIIIIDEEHEHTYKSDQTPRYMATDIAEYRSQLENTVLVLGSATPSMETYHKALNGKLDLITLTKRATDAKLPHIEVVNMTEELELGNTAVFSSQLIAAMEENLKNQKQTILFLNRRGHSSVISCKSCGYVLKCEHCDITMTFHRTDERLKCHYCGQMKHVPAVCPSCNSDSVKYSGTGTQKIEDLVKHYLPTARIMRMDMDTTSRKGSHEKILESFKNQEVDILIGTQMISKGLDFPNVTLVGIISADSALNLPDFRAAERTFQLVTQVAGRAGRGLEEGRVILQTYEPNHYSIIASRNHDYEKFFQDELIIRKEFYYPPFTNLILLNFSGKDEKTVDYAANSVANHIKYILNSQGYNTFDYNILGPNPSMISKIKENYRYQILLKDVEVPFGLLKKAVKYLLIDNRNKYIPQNLTCSIDINPFTII</sequence>
<dbReference type="Pfam" id="PF00270">
    <property type="entry name" value="DEAD"/>
    <property type="match status" value="1"/>
</dbReference>
<protein>
    <recommendedName>
        <fullName evidence="8">Replication restart protein PriA</fullName>
    </recommendedName>
    <alternativeName>
        <fullName evidence="8">ATP-dependent DNA helicase PriA</fullName>
        <ecNumber evidence="8">5.6.2.4</ecNumber>
    </alternativeName>
    <alternativeName>
        <fullName evidence="8">DNA 3'-5' helicase PriA</fullName>
    </alternativeName>
</protein>
<evidence type="ECO:0000256" key="5">
    <source>
        <dbReference type="ARBA" id="ARBA00022833"/>
    </source>
</evidence>
<dbReference type="InterPro" id="IPR005259">
    <property type="entry name" value="PriA"/>
</dbReference>
<dbReference type="InterPro" id="IPR041236">
    <property type="entry name" value="PriA_C"/>
</dbReference>
<evidence type="ECO:0000313" key="11">
    <source>
        <dbReference type="EMBL" id="MBU5677357.1"/>
    </source>
</evidence>
<comment type="similarity">
    <text evidence="8">Belongs to the helicase family. PriA subfamily.</text>
</comment>
<keyword evidence="8" id="KW-0413">Isomerase</keyword>
<dbReference type="Pfam" id="PF17764">
    <property type="entry name" value="PriA_3primeBD"/>
    <property type="match status" value="1"/>
</dbReference>
<accession>A0ABS6G6L1</accession>
<evidence type="ECO:0000256" key="8">
    <source>
        <dbReference type="HAMAP-Rule" id="MF_00983"/>
    </source>
</evidence>
<feature type="binding site" evidence="8">
    <location>
        <position position="555"/>
    </location>
    <ligand>
        <name>Zn(2+)</name>
        <dbReference type="ChEBI" id="CHEBI:29105"/>
        <label>2</label>
    </ligand>
</feature>
<dbReference type="SMART" id="SM00487">
    <property type="entry name" value="DEXDc"/>
    <property type="match status" value="1"/>
</dbReference>
<dbReference type="InterPro" id="IPR041222">
    <property type="entry name" value="PriA_3primeBD"/>
</dbReference>
<evidence type="ECO:0000256" key="2">
    <source>
        <dbReference type="ARBA" id="ARBA00022705"/>
    </source>
</evidence>
<keyword evidence="1 8" id="KW-0639">Primosome</keyword>
<comment type="cofactor">
    <cofactor evidence="8">
        <name>Zn(2+)</name>
        <dbReference type="ChEBI" id="CHEBI:29105"/>
    </cofactor>
    <text evidence="8">Binds 2 zinc ions per subunit.</text>
</comment>
<feature type="binding site" evidence="8">
    <location>
        <position position="534"/>
    </location>
    <ligand>
        <name>Zn(2+)</name>
        <dbReference type="ChEBI" id="CHEBI:29105"/>
        <label>2</label>
    </ligand>
</feature>
<feature type="binding site" evidence="8">
    <location>
        <position position="552"/>
    </location>
    <ligand>
        <name>Zn(2+)</name>
        <dbReference type="ChEBI" id="CHEBI:29105"/>
        <label>2</label>
    </ligand>
</feature>
<reference evidence="11 12" key="1">
    <citation type="submission" date="2021-06" db="EMBL/GenBank/DDBJ databases">
        <authorList>
            <person name="Sun Q."/>
            <person name="Li D."/>
        </authorList>
    </citation>
    <scope>NUCLEOTIDE SEQUENCE [LARGE SCALE GENOMIC DNA]</scope>
    <source>
        <strain evidence="11 12">MSJ-5</strain>
    </source>
</reference>
<dbReference type="CDD" id="cd17929">
    <property type="entry name" value="DEXHc_priA"/>
    <property type="match status" value="1"/>
</dbReference>
<proteinExistence type="inferred from homology"/>
<keyword evidence="2 8" id="KW-0235">DNA replication</keyword>
<evidence type="ECO:0000259" key="9">
    <source>
        <dbReference type="PROSITE" id="PS51192"/>
    </source>
</evidence>
<keyword evidence="8" id="KW-0347">Helicase</keyword>
<comment type="function">
    <text evidence="8">Initiates the restart of stalled replication forks, which reloads the replicative helicase on sites other than the origin of replication. Recognizes and binds to abandoned replication forks and remodels them to uncover a helicase loading site. Promotes assembly of the primosome at these replication forks.</text>
</comment>
<dbReference type="SMART" id="SM00490">
    <property type="entry name" value="HELICc"/>
    <property type="match status" value="1"/>
</dbReference>
<keyword evidence="3 8" id="KW-0479">Metal-binding</keyword>
<gene>
    <name evidence="8 11" type="primary">priA</name>
    <name evidence="11" type="ORF">KQI88_13125</name>
</gene>
<keyword evidence="6 8" id="KW-0067">ATP-binding</keyword>
<organism evidence="11 12">
    <name type="scientific">Alkaliphilus flagellatus</name>
    <dbReference type="NCBI Taxonomy" id="2841507"/>
    <lineage>
        <taxon>Bacteria</taxon>
        <taxon>Bacillati</taxon>
        <taxon>Bacillota</taxon>
        <taxon>Clostridia</taxon>
        <taxon>Peptostreptococcales</taxon>
        <taxon>Natronincolaceae</taxon>
        <taxon>Alkaliphilus</taxon>
    </lineage>
</organism>
<dbReference type="InterPro" id="IPR014001">
    <property type="entry name" value="Helicase_ATP-bd"/>
</dbReference>
<dbReference type="Pfam" id="PF18319">
    <property type="entry name" value="Zn_ribbon_PriA"/>
    <property type="match status" value="1"/>
</dbReference>
<feature type="domain" description="Helicase C-terminal" evidence="10">
    <location>
        <begin position="560"/>
        <end position="726"/>
    </location>
</feature>
<dbReference type="PROSITE" id="PS51194">
    <property type="entry name" value="HELICASE_CTER"/>
    <property type="match status" value="1"/>
</dbReference>
<dbReference type="RefSeq" id="WP_216418059.1">
    <property type="nucleotide sequence ID" value="NZ_JAHLQK010000005.1"/>
</dbReference>
<feature type="domain" description="Helicase ATP-binding" evidence="9">
    <location>
        <begin position="297"/>
        <end position="463"/>
    </location>
</feature>
<dbReference type="Pfam" id="PF18074">
    <property type="entry name" value="PriA_C"/>
    <property type="match status" value="1"/>
</dbReference>
<dbReference type="Proteomes" id="UP000779508">
    <property type="component" value="Unassembled WGS sequence"/>
</dbReference>
<evidence type="ECO:0000256" key="7">
    <source>
        <dbReference type="ARBA" id="ARBA00023125"/>
    </source>
</evidence>
<dbReference type="InterPro" id="IPR040498">
    <property type="entry name" value="PriA_CRR"/>
</dbReference>
<feature type="binding site" evidence="8">
    <location>
        <position position="565"/>
    </location>
    <ligand>
        <name>Zn(2+)</name>
        <dbReference type="ChEBI" id="CHEBI:29105"/>
        <label>1</label>
    </ligand>
</feature>
<evidence type="ECO:0000259" key="10">
    <source>
        <dbReference type="PROSITE" id="PS51194"/>
    </source>
</evidence>
<dbReference type="NCBIfam" id="TIGR00595">
    <property type="entry name" value="priA"/>
    <property type="match status" value="1"/>
</dbReference>
<feature type="binding site" evidence="8">
    <location>
        <position position="525"/>
    </location>
    <ligand>
        <name>Zn(2+)</name>
        <dbReference type="ChEBI" id="CHEBI:29105"/>
        <label>1</label>
    </ligand>
</feature>
<comment type="caution">
    <text evidence="11">The sequence shown here is derived from an EMBL/GenBank/DDBJ whole genome shotgun (WGS) entry which is preliminary data.</text>
</comment>
<name>A0ABS6G6L1_9FIRM</name>
<keyword evidence="5 8" id="KW-0862">Zinc</keyword>
<feature type="binding site" evidence="8">
    <location>
        <position position="568"/>
    </location>
    <ligand>
        <name>Zn(2+)</name>
        <dbReference type="ChEBI" id="CHEBI:29105"/>
        <label>1</label>
    </ligand>
</feature>
<evidence type="ECO:0000256" key="3">
    <source>
        <dbReference type="ARBA" id="ARBA00022723"/>
    </source>
</evidence>
<keyword evidence="8 11" id="KW-0378">Hydrolase</keyword>
<dbReference type="PROSITE" id="PS51192">
    <property type="entry name" value="HELICASE_ATP_BIND_1"/>
    <property type="match status" value="1"/>
</dbReference>
<evidence type="ECO:0000256" key="1">
    <source>
        <dbReference type="ARBA" id="ARBA00022515"/>
    </source>
</evidence>
<keyword evidence="4 8" id="KW-0547">Nucleotide-binding</keyword>
<dbReference type="InterPro" id="IPR001650">
    <property type="entry name" value="Helicase_C-like"/>
</dbReference>
<dbReference type="HAMAP" id="MF_00983">
    <property type="entry name" value="PriA"/>
    <property type="match status" value="1"/>
</dbReference>
<dbReference type="GO" id="GO:0016787">
    <property type="term" value="F:hydrolase activity"/>
    <property type="evidence" value="ECO:0007669"/>
    <property type="project" value="UniProtKB-KW"/>
</dbReference>
<dbReference type="InterPro" id="IPR011545">
    <property type="entry name" value="DEAD/DEAH_box_helicase_dom"/>
</dbReference>
<dbReference type="CDD" id="cd18804">
    <property type="entry name" value="SF2_C_priA"/>
    <property type="match status" value="1"/>
</dbReference>
<evidence type="ECO:0000256" key="4">
    <source>
        <dbReference type="ARBA" id="ARBA00022741"/>
    </source>
</evidence>
<dbReference type="PANTHER" id="PTHR30580">
    <property type="entry name" value="PRIMOSOMAL PROTEIN N"/>
    <property type="match status" value="1"/>
</dbReference>
<feature type="binding site" evidence="8">
    <location>
        <position position="537"/>
    </location>
    <ligand>
        <name>Zn(2+)</name>
        <dbReference type="ChEBI" id="CHEBI:29105"/>
        <label>2</label>
    </ligand>
</feature>
<dbReference type="EC" id="5.6.2.4" evidence="8"/>
<comment type="catalytic activity">
    <reaction evidence="8">
        <text>ATP + H2O = ADP + phosphate + H(+)</text>
        <dbReference type="Rhea" id="RHEA:13065"/>
        <dbReference type="ChEBI" id="CHEBI:15377"/>
        <dbReference type="ChEBI" id="CHEBI:15378"/>
        <dbReference type="ChEBI" id="CHEBI:30616"/>
        <dbReference type="ChEBI" id="CHEBI:43474"/>
        <dbReference type="ChEBI" id="CHEBI:456216"/>
        <dbReference type="EC" id="5.6.2.4"/>
    </reaction>
</comment>
<dbReference type="Pfam" id="PF00271">
    <property type="entry name" value="Helicase_C"/>
    <property type="match status" value="1"/>
</dbReference>
<comment type="catalytic activity">
    <reaction evidence="8">
        <text>Couples ATP hydrolysis with the unwinding of duplex DNA by translocating in the 3'-5' direction.</text>
        <dbReference type="EC" id="5.6.2.4"/>
    </reaction>
</comment>
<dbReference type="PANTHER" id="PTHR30580:SF0">
    <property type="entry name" value="PRIMOSOMAL PROTEIN N"/>
    <property type="match status" value="1"/>
</dbReference>
<dbReference type="NCBIfam" id="NF004066">
    <property type="entry name" value="PRK05580.1-3"/>
    <property type="match status" value="1"/>
</dbReference>
<dbReference type="EMBL" id="JAHLQK010000005">
    <property type="protein sequence ID" value="MBU5677357.1"/>
    <property type="molecule type" value="Genomic_DNA"/>
</dbReference>
<evidence type="ECO:0000256" key="6">
    <source>
        <dbReference type="ARBA" id="ARBA00022840"/>
    </source>
</evidence>
<comment type="subunit">
    <text evidence="8">Component of the replication restart primosome.</text>
</comment>
<evidence type="ECO:0000313" key="12">
    <source>
        <dbReference type="Proteomes" id="UP000779508"/>
    </source>
</evidence>
<feature type="binding site" evidence="8">
    <location>
        <position position="528"/>
    </location>
    <ligand>
        <name>Zn(2+)</name>
        <dbReference type="ChEBI" id="CHEBI:29105"/>
        <label>1</label>
    </ligand>
</feature>